<dbReference type="OrthoDB" id="2799448at2759"/>
<dbReference type="OMA" id="YNAGAEY"/>
<name>A0A1M2VNR9_TRAPU</name>
<keyword evidence="1" id="KW-0812">Transmembrane</keyword>
<evidence type="ECO:0000256" key="1">
    <source>
        <dbReference type="SAM" id="Phobius"/>
    </source>
</evidence>
<reference evidence="2 3" key="1">
    <citation type="submission" date="2016-10" db="EMBL/GenBank/DDBJ databases">
        <title>Genome sequence of the basidiomycete white-rot fungus Trametes pubescens.</title>
        <authorList>
            <person name="Makela M.R."/>
            <person name="Granchi Z."/>
            <person name="Peng M."/>
            <person name="De Vries R.P."/>
            <person name="Grigoriev I."/>
            <person name="Riley R."/>
            <person name="Hilden K."/>
        </authorList>
    </citation>
    <scope>NUCLEOTIDE SEQUENCE [LARGE SCALE GENOMIC DNA]</scope>
    <source>
        <strain evidence="2 3">FBCC735</strain>
    </source>
</reference>
<keyword evidence="1" id="KW-1133">Transmembrane helix</keyword>
<feature type="transmembrane region" description="Helical" evidence="1">
    <location>
        <begin position="120"/>
        <end position="146"/>
    </location>
</feature>
<dbReference type="EMBL" id="MNAD01000958">
    <property type="protein sequence ID" value="OJT09237.1"/>
    <property type="molecule type" value="Genomic_DNA"/>
</dbReference>
<dbReference type="AlphaFoldDB" id="A0A1M2VNR9"/>
<feature type="transmembrane region" description="Helical" evidence="1">
    <location>
        <begin position="79"/>
        <end position="100"/>
    </location>
</feature>
<evidence type="ECO:0000313" key="2">
    <source>
        <dbReference type="EMBL" id="OJT09237.1"/>
    </source>
</evidence>
<keyword evidence="1" id="KW-0472">Membrane</keyword>
<proteinExistence type="predicted"/>
<sequence length="180" mass="19608">MLIQRYNAGAEYSALISTNPSASSRRRIRHDADYKPASTRAAISDEAADWYEAVCPPLEEVQDVIRRFHADPEFSQERVFAFLAPIVVFGALFVVAVVAVQPHSFAHRILGDPATGGKDLVRLAGFLIGGIVLSVVVLKCAVWGVAEISTVILSMKTKEEVRKRERSGAPPSNILGGIFM</sequence>
<comment type="caution">
    <text evidence="2">The sequence shown here is derived from an EMBL/GenBank/DDBJ whole genome shotgun (WGS) entry which is preliminary data.</text>
</comment>
<keyword evidence="3" id="KW-1185">Reference proteome</keyword>
<protein>
    <submittedName>
        <fullName evidence="2">Uncharacterized protein</fullName>
    </submittedName>
</protein>
<dbReference type="Proteomes" id="UP000184267">
    <property type="component" value="Unassembled WGS sequence"/>
</dbReference>
<accession>A0A1M2VNR9</accession>
<gene>
    <name evidence="2" type="ORF">TRAPUB_14312</name>
</gene>
<organism evidence="2 3">
    <name type="scientific">Trametes pubescens</name>
    <name type="common">White-rot fungus</name>
    <dbReference type="NCBI Taxonomy" id="154538"/>
    <lineage>
        <taxon>Eukaryota</taxon>
        <taxon>Fungi</taxon>
        <taxon>Dikarya</taxon>
        <taxon>Basidiomycota</taxon>
        <taxon>Agaricomycotina</taxon>
        <taxon>Agaricomycetes</taxon>
        <taxon>Polyporales</taxon>
        <taxon>Polyporaceae</taxon>
        <taxon>Trametes</taxon>
    </lineage>
</organism>
<evidence type="ECO:0000313" key="3">
    <source>
        <dbReference type="Proteomes" id="UP000184267"/>
    </source>
</evidence>